<feature type="transmembrane region" description="Helical" evidence="1">
    <location>
        <begin position="78"/>
        <end position="99"/>
    </location>
</feature>
<reference evidence="2 3" key="1">
    <citation type="submission" date="2020-04" db="EMBL/GenBank/DDBJ databases">
        <title>Gordonia sp. nov. TBRC 11910.</title>
        <authorList>
            <person name="Suriyachadkun C."/>
        </authorList>
    </citation>
    <scope>NUCLEOTIDE SEQUENCE [LARGE SCALE GENOMIC DNA]</scope>
    <source>
        <strain evidence="2 3">TBRC 11910</strain>
    </source>
</reference>
<dbReference type="Pfam" id="PF19853">
    <property type="entry name" value="DUF6328"/>
    <property type="match status" value="1"/>
</dbReference>
<evidence type="ECO:0000256" key="1">
    <source>
        <dbReference type="SAM" id="Phobius"/>
    </source>
</evidence>
<keyword evidence="1" id="KW-0472">Membrane</keyword>
<gene>
    <name evidence="2" type="ORF">HH308_25690</name>
</gene>
<name>A0A848L1N0_9ACTN</name>
<dbReference type="AlphaFoldDB" id="A0A848L1N0"/>
<evidence type="ECO:0008006" key="4">
    <source>
        <dbReference type="Google" id="ProtNLM"/>
    </source>
</evidence>
<sequence>MNSLPGAPRLNPITSDRDEVRWNGQARGETEVQRLDRNWGSLVQELRVLQTGVQLLAGFLMIVPFQAGFAELDDGGHVVYFVTVSAAVLAIVFLLAPISMHRFLFRRHRLAVVVTAAHRYVLLGLAMVGVATTGALVMVALAATHSVWAAAGAGASIAVLIAVLWGWIPLRVTRRLTDERSAPPTR</sequence>
<feature type="transmembrane region" description="Helical" evidence="1">
    <location>
        <begin position="46"/>
        <end position="66"/>
    </location>
</feature>
<keyword evidence="3" id="KW-1185">Reference proteome</keyword>
<accession>A0A848L1N0</accession>
<dbReference type="EMBL" id="JABBNB010000038">
    <property type="protein sequence ID" value="NMO04619.1"/>
    <property type="molecule type" value="Genomic_DNA"/>
</dbReference>
<keyword evidence="1" id="KW-1133">Transmembrane helix</keyword>
<organism evidence="2 3">
    <name type="scientific">Gordonia asplenii</name>
    <dbReference type="NCBI Taxonomy" id="2725283"/>
    <lineage>
        <taxon>Bacteria</taxon>
        <taxon>Bacillati</taxon>
        <taxon>Actinomycetota</taxon>
        <taxon>Actinomycetes</taxon>
        <taxon>Mycobacteriales</taxon>
        <taxon>Gordoniaceae</taxon>
        <taxon>Gordonia</taxon>
    </lineage>
</organism>
<keyword evidence="1" id="KW-0812">Transmembrane</keyword>
<feature type="transmembrane region" description="Helical" evidence="1">
    <location>
        <begin position="147"/>
        <end position="168"/>
    </location>
</feature>
<protein>
    <recommendedName>
        <fullName evidence="4">Sodium:proton antiporter</fullName>
    </recommendedName>
</protein>
<comment type="caution">
    <text evidence="2">The sequence shown here is derived from an EMBL/GenBank/DDBJ whole genome shotgun (WGS) entry which is preliminary data.</text>
</comment>
<evidence type="ECO:0000313" key="3">
    <source>
        <dbReference type="Proteomes" id="UP000550729"/>
    </source>
</evidence>
<feature type="transmembrane region" description="Helical" evidence="1">
    <location>
        <begin position="120"/>
        <end position="141"/>
    </location>
</feature>
<dbReference type="RefSeq" id="WP_170197124.1">
    <property type="nucleotide sequence ID" value="NZ_JABBNB010000038.1"/>
</dbReference>
<proteinExistence type="predicted"/>
<dbReference type="InterPro" id="IPR046291">
    <property type="entry name" value="DUF6328"/>
</dbReference>
<dbReference type="Proteomes" id="UP000550729">
    <property type="component" value="Unassembled WGS sequence"/>
</dbReference>
<evidence type="ECO:0000313" key="2">
    <source>
        <dbReference type="EMBL" id="NMO04619.1"/>
    </source>
</evidence>